<keyword evidence="3" id="KW-1185">Reference proteome</keyword>
<dbReference type="Proteomes" id="UP000005408">
    <property type="component" value="Unassembled WGS sequence"/>
</dbReference>
<evidence type="ECO:0000256" key="1">
    <source>
        <dbReference type="SAM" id="Phobius"/>
    </source>
</evidence>
<proteinExistence type="predicted"/>
<keyword evidence="1" id="KW-0812">Transmembrane</keyword>
<feature type="transmembrane region" description="Helical" evidence="1">
    <location>
        <begin position="201"/>
        <end position="224"/>
    </location>
</feature>
<dbReference type="EnsemblMetazoa" id="G30374.1">
    <property type="protein sequence ID" value="G30374.1:cds"/>
    <property type="gene ID" value="G30374"/>
</dbReference>
<sequence>MCDLESACDGIREITTCTVTEDQPKPIQDIPYIYSAGTRVAEPRCQELHATFSSNKETSFVIKWKPPRSSYLQGFSIQIGDSLHGTRFRQYHMDLRTDQKCLKYELQSRTFELRCNYTGYSPRLDIILTSLPRLYNVQGSTDNLMSLIIPVRGANQQKSFHLNKSCELTVDDYLYKIEFEKECGTTLSAETNVSAETENHLPYTLGLVCTALIVVIIIVTFLVLKKKVGFLESNKHIHQSDGNTCTQSSLKIQDQESLNNGECHWNSSGLQHTNPENTVTTRTLHNELLRSSGSQASIATQDIEYSMIELNFGSPLNNLNK</sequence>
<organism evidence="2 3">
    <name type="scientific">Magallana gigas</name>
    <name type="common">Pacific oyster</name>
    <name type="synonym">Crassostrea gigas</name>
    <dbReference type="NCBI Taxonomy" id="29159"/>
    <lineage>
        <taxon>Eukaryota</taxon>
        <taxon>Metazoa</taxon>
        <taxon>Spiralia</taxon>
        <taxon>Lophotrochozoa</taxon>
        <taxon>Mollusca</taxon>
        <taxon>Bivalvia</taxon>
        <taxon>Autobranchia</taxon>
        <taxon>Pteriomorphia</taxon>
        <taxon>Ostreida</taxon>
        <taxon>Ostreoidea</taxon>
        <taxon>Ostreidae</taxon>
        <taxon>Magallana</taxon>
    </lineage>
</organism>
<keyword evidence="1" id="KW-0472">Membrane</keyword>
<keyword evidence="1" id="KW-1133">Transmembrane helix</keyword>
<evidence type="ECO:0000313" key="3">
    <source>
        <dbReference type="Proteomes" id="UP000005408"/>
    </source>
</evidence>
<evidence type="ECO:0000313" key="2">
    <source>
        <dbReference type="EnsemblMetazoa" id="G30374.1:cds"/>
    </source>
</evidence>
<reference evidence="2" key="1">
    <citation type="submission" date="2022-08" db="UniProtKB">
        <authorList>
            <consortium name="EnsemblMetazoa"/>
        </authorList>
    </citation>
    <scope>IDENTIFICATION</scope>
    <source>
        <strain evidence="2">05x7-T-G4-1.051#20</strain>
    </source>
</reference>
<dbReference type="AlphaFoldDB" id="A0A8W8LW28"/>
<protein>
    <submittedName>
        <fullName evidence="2">Uncharacterized protein</fullName>
    </submittedName>
</protein>
<accession>A0A8W8LW28</accession>
<name>A0A8W8LW28_MAGGI</name>